<protein>
    <submittedName>
        <fullName evidence="1">Putative HAD family hydrolase</fullName>
    </submittedName>
</protein>
<name>A0A1Y2K298_9PROT</name>
<sequence length="217" mass="24821">MLLDMDGTLLDRHFDDHFFLDTTPRQYAKQNGLDFETAKAEVLAIYEEVAGSLLWYDLDHWSKRLQMDIPLLKLEIAHLIQTRPYVMPFLQCLKERGLPTHLVTNAHAHSLNLKLARTPIGQFMDSVHSSHDYGLAKEQPAFWTQLRGRIDFNPQTTLLIEDSEPVLRSAEAFGIGHLLHIAQPNLQWEPQYSQRFPSVQGFEQLLQPASPPPSEAA</sequence>
<evidence type="ECO:0000313" key="2">
    <source>
        <dbReference type="Proteomes" id="UP000194003"/>
    </source>
</evidence>
<dbReference type="SUPFAM" id="SSF56784">
    <property type="entry name" value="HAD-like"/>
    <property type="match status" value="1"/>
</dbReference>
<dbReference type="SFLD" id="SFLDG01129">
    <property type="entry name" value="C1.5:_HAD__Beta-PGM__Phosphata"/>
    <property type="match status" value="1"/>
</dbReference>
<dbReference type="GO" id="GO:0005829">
    <property type="term" value="C:cytosol"/>
    <property type="evidence" value="ECO:0007669"/>
    <property type="project" value="TreeGrafter"/>
</dbReference>
<organism evidence="1 2">
    <name type="scientific">Magnetofaba australis IT-1</name>
    <dbReference type="NCBI Taxonomy" id="1434232"/>
    <lineage>
        <taxon>Bacteria</taxon>
        <taxon>Pseudomonadati</taxon>
        <taxon>Pseudomonadota</taxon>
        <taxon>Magnetococcia</taxon>
        <taxon>Magnetococcales</taxon>
        <taxon>Magnetococcaceae</taxon>
        <taxon>Magnetofaba</taxon>
    </lineage>
</organism>
<dbReference type="STRING" id="1434232.MAIT1_02272"/>
<dbReference type="InterPro" id="IPR036412">
    <property type="entry name" value="HAD-like_sf"/>
</dbReference>
<keyword evidence="1" id="KW-0378">Hydrolase</keyword>
<reference evidence="1 2" key="1">
    <citation type="journal article" date="2016" name="BMC Genomics">
        <title>Combined genomic and structural analyses of a cultured magnetotactic bacterium reveals its niche adaptation to a dynamic environment.</title>
        <authorList>
            <person name="Araujo A.C."/>
            <person name="Morillo V."/>
            <person name="Cypriano J."/>
            <person name="Teixeira L.C."/>
            <person name="Leao P."/>
            <person name="Lyra S."/>
            <person name="Almeida L.G."/>
            <person name="Bazylinski D.A."/>
            <person name="Vasconcellos A.T."/>
            <person name="Abreu F."/>
            <person name="Lins U."/>
        </authorList>
    </citation>
    <scope>NUCLEOTIDE SEQUENCE [LARGE SCALE GENOMIC DNA]</scope>
    <source>
        <strain evidence="1 2">IT-1</strain>
    </source>
</reference>
<dbReference type="NCBIfam" id="TIGR01509">
    <property type="entry name" value="HAD-SF-IA-v3"/>
    <property type="match status" value="1"/>
</dbReference>
<dbReference type="Proteomes" id="UP000194003">
    <property type="component" value="Unassembled WGS sequence"/>
</dbReference>
<evidence type="ECO:0000313" key="1">
    <source>
        <dbReference type="EMBL" id="OSM02171.1"/>
    </source>
</evidence>
<keyword evidence="2" id="KW-1185">Reference proteome</keyword>
<dbReference type="Pfam" id="PF00702">
    <property type="entry name" value="Hydrolase"/>
    <property type="match status" value="1"/>
</dbReference>
<dbReference type="InterPro" id="IPR006439">
    <property type="entry name" value="HAD-SF_hydro_IA"/>
</dbReference>
<comment type="caution">
    <text evidence="1">The sequence shown here is derived from an EMBL/GenBank/DDBJ whole genome shotgun (WGS) entry which is preliminary data.</text>
</comment>
<dbReference type="Gene3D" id="3.40.50.1000">
    <property type="entry name" value="HAD superfamily/HAD-like"/>
    <property type="match status" value="1"/>
</dbReference>
<dbReference type="SFLD" id="SFLDS00003">
    <property type="entry name" value="Haloacid_Dehalogenase"/>
    <property type="match status" value="1"/>
</dbReference>
<dbReference type="InterPro" id="IPR050155">
    <property type="entry name" value="HAD-like_hydrolase_sf"/>
</dbReference>
<gene>
    <name evidence="1" type="ORF">MAIT1_02272</name>
</gene>
<dbReference type="GO" id="GO:0006281">
    <property type="term" value="P:DNA repair"/>
    <property type="evidence" value="ECO:0007669"/>
    <property type="project" value="TreeGrafter"/>
</dbReference>
<dbReference type="PANTHER" id="PTHR43434:SF3">
    <property type="entry name" value="GMP_IMP NUCLEOTIDASE YRFG"/>
    <property type="match status" value="1"/>
</dbReference>
<proteinExistence type="predicted"/>
<dbReference type="EMBL" id="LVJN01000020">
    <property type="protein sequence ID" value="OSM02171.1"/>
    <property type="molecule type" value="Genomic_DNA"/>
</dbReference>
<dbReference type="InterPro" id="IPR023214">
    <property type="entry name" value="HAD_sf"/>
</dbReference>
<dbReference type="AlphaFoldDB" id="A0A1Y2K298"/>
<accession>A0A1Y2K298</accession>
<dbReference type="GO" id="GO:0008967">
    <property type="term" value="F:phosphoglycolate phosphatase activity"/>
    <property type="evidence" value="ECO:0007669"/>
    <property type="project" value="TreeGrafter"/>
</dbReference>
<dbReference type="PANTHER" id="PTHR43434">
    <property type="entry name" value="PHOSPHOGLYCOLATE PHOSPHATASE"/>
    <property type="match status" value="1"/>
</dbReference>